<evidence type="ECO:0000256" key="1">
    <source>
        <dbReference type="SAM" id="MobiDB-lite"/>
    </source>
</evidence>
<evidence type="ECO:0000313" key="2">
    <source>
        <dbReference type="EMBL" id="KAF2244742.1"/>
    </source>
</evidence>
<feature type="compositionally biased region" description="Acidic residues" evidence="1">
    <location>
        <begin position="564"/>
        <end position="583"/>
    </location>
</feature>
<feature type="region of interest" description="Disordered" evidence="1">
    <location>
        <begin position="1"/>
        <end position="30"/>
    </location>
</feature>
<dbReference type="EMBL" id="ML987202">
    <property type="protein sequence ID" value="KAF2244742.1"/>
    <property type="molecule type" value="Genomic_DNA"/>
</dbReference>
<dbReference type="Proteomes" id="UP000800094">
    <property type="component" value="Unassembled WGS sequence"/>
</dbReference>
<feature type="region of interest" description="Disordered" evidence="1">
    <location>
        <begin position="560"/>
        <end position="583"/>
    </location>
</feature>
<sequence length="583" mass="66056">MENNTNTTTREPSWDAVGEPRPESSLGCPASLDALLESLSVSEPENNEVSVGTPTPAEGLQAMLSMSGFASPPLSKSTHERVDSFLEPLPPARCDSPPPPPPRIPEAYTQLQDLSAALYKALKDLTKGYRTSIARARTTQKRAAIRKKFDKKTATLLHNFEQKVQGTLWEGMGPRMLSDLTLSAYPSQSSTRHAPNSLYTLRRSLIKELDSHLYARATAQRALEQDRLAWGDEMIAQLMQLEEDTKRAELLFADRFLELWDFQWIATEQEFQAEYEAFCGDMERLAPMGERLSVELERLGECMDDDDGEEDEGNRGGEGIEGEPWWFREEKSHRSSRVPYGGYADGRMTYRPPGIRPRSFHDLLLFPHEPNYQGPTDRFRPPQRTYTEKQLFFDDTISKLFHALREAEICFASLQDTFQKEIETIEWYASQAIIDSLWEMRLDMKKPNRPDPKADHEVHIPHDVDEKVANAKQVKQARVKLEKALQAAAQGTKAVVSPKRRGSKAAQDKAGIERTISKLQTSGSQCLDLLTQSKKKYSQFRPLQEELNFLRTIVDGWKEFQGGAEEDEGESGGEYGDDGRDDF</sequence>
<feature type="compositionally biased region" description="Acidic residues" evidence="1">
    <location>
        <begin position="303"/>
        <end position="312"/>
    </location>
</feature>
<dbReference type="AlphaFoldDB" id="A0A6A6I468"/>
<organism evidence="2 3">
    <name type="scientific">Trematosphaeria pertusa</name>
    <dbReference type="NCBI Taxonomy" id="390896"/>
    <lineage>
        <taxon>Eukaryota</taxon>
        <taxon>Fungi</taxon>
        <taxon>Dikarya</taxon>
        <taxon>Ascomycota</taxon>
        <taxon>Pezizomycotina</taxon>
        <taxon>Dothideomycetes</taxon>
        <taxon>Pleosporomycetidae</taxon>
        <taxon>Pleosporales</taxon>
        <taxon>Massarineae</taxon>
        <taxon>Trematosphaeriaceae</taxon>
        <taxon>Trematosphaeria</taxon>
    </lineage>
</organism>
<proteinExistence type="predicted"/>
<dbReference type="RefSeq" id="XP_033679746.1">
    <property type="nucleotide sequence ID" value="XM_033835832.1"/>
</dbReference>
<evidence type="ECO:0000313" key="3">
    <source>
        <dbReference type="Proteomes" id="UP000800094"/>
    </source>
</evidence>
<dbReference type="OrthoDB" id="5413280at2759"/>
<dbReference type="GeneID" id="54589162"/>
<reference evidence="2" key="1">
    <citation type="journal article" date="2020" name="Stud. Mycol.">
        <title>101 Dothideomycetes genomes: a test case for predicting lifestyles and emergence of pathogens.</title>
        <authorList>
            <person name="Haridas S."/>
            <person name="Albert R."/>
            <person name="Binder M."/>
            <person name="Bloem J."/>
            <person name="Labutti K."/>
            <person name="Salamov A."/>
            <person name="Andreopoulos B."/>
            <person name="Baker S."/>
            <person name="Barry K."/>
            <person name="Bills G."/>
            <person name="Bluhm B."/>
            <person name="Cannon C."/>
            <person name="Castanera R."/>
            <person name="Culley D."/>
            <person name="Daum C."/>
            <person name="Ezra D."/>
            <person name="Gonzalez J."/>
            <person name="Henrissat B."/>
            <person name="Kuo A."/>
            <person name="Liang C."/>
            <person name="Lipzen A."/>
            <person name="Lutzoni F."/>
            <person name="Magnuson J."/>
            <person name="Mondo S."/>
            <person name="Nolan M."/>
            <person name="Ohm R."/>
            <person name="Pangilinan J."/>
            <person name="Park H.-J."/>
            <person name="Ramirez L."/>
            <person name="Alfaro M."/>
            <person name="Sun H."/>
            <person name="Tritt A."/>
            <person name="Yoshinaga Y."/>
            <person name="Zwiers L.-H."/>
            <person name="Turgeon B."/>
            <person name="Goodwin S."/>
            <person name="Spatafora J."/>
            <person name="Crous P."/>
            <person name="Grigoriev I."/>
        </authorList>
    </citation>
    <scope>NUCLEOTIDE SEQUENCE</scope>
    <source>
        <strain evidence="2">CBS 122368</strain>
    </source>
</reference>
<name>A0A6A6I468_9PLEO</name>
<accession>A0A6A6I468</accession>
<gene>
    <name evidence="2" type="ORF">BU26DRAFT_608278</name>
</gene>
<feature type="region of interest" description="Disordered" evidence="1">
    <location>
        <begin position="303"/>
        <end position="323"/>
    </location>
</feature>
<protein>
    <submittedName>
        <fullName evidence="2">Uncharacterized protein</fullName>
    </submittedName>
</protein>
<feature type="compositionally biased region" description="Polar residues" evidence="1">
    <location>
        <begin position="1"/>
        <end position="11"/>
    </location>
</feature>
<keyword evidence="3" id="KW-1185">Reference proteome</keyword>